<organism evidence="1">
    <name type="scientific">Pseudomonas fluorescens (strain SBW25)</name>
    <dbReference type="NCBI Taxonomy" id="216595"/>
    <lineage>
        <taxon>Bacteria</taxon>
        <taxon>Pseudomonadati</taxon>
        <taxon>Pseudomonadota</taxon>
        <taxon>Gammaproteobacteria</taxon>
        <taxon>Pseudomonadales</taxon>
        <taxon>Pseudomonadaceae</taxon>
        <taxon>Pseudomonas</taxon>
    </lineage>
</organism>
<geneLocation type="plasmid" evidence="1">
    <name>pQBR57</name>
</geneLocation>
<reference evidence="1" key="2">
    <citation type="submission" date="2015-06" db="EMBL/GenBank/DDBJ databases">
        <title>Environmentally co-occuring mercury resistance plasmids are genetically and phenotypically diverse and confer variable context-dependent fitness effects.</title>
        <authorList>
            <person name="Hall J.P.J."/>
            <person name="Harrison E."/>
            <person name="Lilley A.K."/>
            <person name="Paterson S."/>
            <person name="Spiers A.J."/>
            <person name="Brockhurst M.A."/>
        </authorList>
    </citation>
    <scope>NUCLEOTIDE SEQUENCE [LARGE SCALE GENOMIC DNA]</scope>
    <source>
        <strain evidence="1">SBW25</strain>
        <plasmid evidence="1">pQBR57</plasmid>
    </source>
</reference>
<protein>
    <submittedName>
        <fullName evidence="1">Uncharacterized protein</fullName>
    </submittedName>
</protein>
<evidence type="ECO:0000313" key="1">
    <source>
        <dbReference type="EMBL" id="CEK42051.1"/>
    </source>
</evidence>
<proteinExistence type="predicted"/>
<dbReference type="EMBL" id="LN713926">
    <property type="protein sequence ID" value="CEK42051.1"/>
    <property type="molecule type" value="Genomic_DNA"/>
</dbReference>
<dbReference type="RefSeq" id="WP_192963267.1">
    <property type="nucleotide sequence ID" value="NZ_LN713926.1"/>
</dbReference>
<reference evidence="1" key="1">
    <citation type="submission" date="2014-12" db="EMBL/GenBank/DDBJ databases">
        <authorList>
            <person name="Hall J."/>
        </authorList>
    </citation>
    <scope>NUCLEOTIDE SEQUENCE [LARGE SCALE GENOMIC DNA]</scope>
    <source>
        <strain evidence="1">SBW25</strain>
        <plasmid evidence="1">pQBR57</plasmid>
    </source>
</reference>
<keyword evidence="1" id="KW-0614">Plasmid</keyword>
<accession>A0A0G4E479</accession>
<gene>
    <name evidence="1" type="ORF">PQBR57_0098</name>
</gene>
<sequence length="110" mass="12539">MKGQNPLQEPAHRPIGFFSIIPLLAKLLWRYGRRLFSVDTLVALEKKQGAGSGERSIEEDLLEQALERNKHHYHFKADELPYSHASHSRPVELTSPVIIVRKGEGDERIS</sequence>
<name>A0A0G4E479_PSEFS</name>
<dbReference type="AlphaFoldDB" id="A0A0G4E479"/>